<dbReference type="EMBL" id="JAIWQS010000009">
    <property type="protein sequence ID" value="KAJ8754846.1"/>
    <property type="molecule type" value="Genomic_DNA"/>
</dbReference>
<reference evidence="1 2" key="1">
    <citation type="submission" date="2021-09" db="EMBL/GenBank/DDBJ databases">
        <title>Genomic insights and catalytic innovation underlie evolution of tropane alkaloids biosynthesis.</title>
        <authorList>
            <person name="Wang Y.-J."/>
            <person name="Tian T."/>
            <person name="Huang J.-P."/>
            <person name="Huang S.-X."/>
        </authorList>
    </citation>
    <scope>NUCLEOTIDE SEQUENCE [LARGE SCALE GENOMIC DNA]</scope>
    <source>
        <strain evidence="1">KIB-2018</strain>
        <tissue evidence="1">Leaf</tissue>
    </source>
</reference>
<organism evidence="1 2">
    <name type="scientific">Erythroxylum novogranatense</name>
    <dbReference type="NCBI Taxonomy" id="1862640"/>
    <lineage>
        <taxon>Eukaryota</taxon>
        <taxon>Viridiplantae</taxon>
        <taxon>Streptophyta</taxon>
        <taxon>Embryophyta</taxon>
        <taxon>Tracheophyta</taxon>
        <taxon>Spermatophyta</taxon>
        <taxon>Magnoliopsida</taxon>
        <taxon>eudicotyledons</taxon>
        <taxon>Gunneridae</taxon>
        <taxon>Pentapetalae</taxon>
        <taxon>rosids</taxon>
        <taxon>fabids</taxon>
        <taxon>Malpighiales</taxon>
        <taxon>Erythroxylaceae</taxon>
        <taxon>Erythroxylum</taxon>
    </lineage>
</organism>
<evidence type="ECO:0000313" key="1">
    <source>
        <dbReference type="EMBL" id="KAJ8754846.1"/>
    </source>
</evidence>
<name>A0AAV8SS69_9ROSI</name>
<protein>
    <recommendedName>
        <fullName evidence="3">RNase H type-1 domain-containing protein</fullName>
    </recommendedName>
</protein>
<dbReference type="Proteomes" id="UP001159364">
    <property type="component" value="Linkage Group LG09"/>
</dbReference>
<evidence type="ECO:0000313" key="2">
    <source>
        <dbReference type="Proteomes" id="UP001159364"/>
    </source>
</evidence>
<dbReference type="AlphaFoldDB" id="A0AAV8SS69"/>
<keyword evidence="2" id="KW-1185">Reference proteome</keyword>
<sequence>MVLIYYPQGNAYSQDMCLLLMCVRFVKGAPRQFSIYWSSALMHARVAIDGFDSKSSHPLRIVWGGLRVILRCGALPALQFGIGMIVRDSEGGFVVAKNVVKDGALCARDAEAVGVKESLS</sequence>
<proteinExistence type="predicted"/>
<gene>
    <name evidence="1" type="ORF">K2173_015358</name>
</gene>
<comment type="caution">
    <text evidence="1">The sequence shown here is derived from an EMBL/GenBank/DDBJ whole genome shotgun (WGS) entry which is preliminary data.</text>
</comment>
<accession>A0AAV8SS69</accession>
<evidence type="ECO:0008006" key="3">
    <source>
        <dbReference type="Google" id="ProtNLM"/>
    </source>
</evidence>